<evidence type="ECO:0000313" key="2">
    <source>
        <dbReference type="Proteomes" id="UP001199816"/>
    </source>
</evidence>
<evidence type="ECO:0000313" key="1">
    <source>
        <dbReference type="EMBL" id="MCD2421915.1"/>
    </source>
</evidence>
<dbReference type="Proteomes" id="UP001199816">
    <property type="component" value="Unassembled WGS sequence"/>
</dbReference>
<comment type="caution">
    <text evidence="1">The sequence shown here is derived from an EMBL/GenBank/DDBJ whole genome shotgun (WGS) entry which is preliminary data.</text>
</comment>
<dbReference type="RefSeq" id="WP_231002820.1">
    <property type="nucleotide sequence ID" value="NZ_JAJNEC010000004.1"/>
</dbReference>
<dbReference type="EMBL" id="JAJNEC010000004">
    <property type="protein sequence ID" value="MCD2421915.1"/>
    <property type="molecule type" value="Genomic_DNA"/>
</dbReference>
<accession>A0ABS8PM20</accession>
<proteinExistence type="predicted"/>
<organism evidence="1 2">
    <name type="scientific">Niabella pedocola</name>
    <dbReference type="NCBI Taxonomy" id="1752077"/>
    <lineage>
        <taxon>Bacteria</taxon>
        <taxon>Pseudomonadati</taxon>
        <taxon>Bacteroidota</taxon>
        <taxon>Chitinophagia</taxon>
        <taxon>Chitinophagales</taxon>
        <taxon>Chitinophagaceae</taxon>
        <taxon>Niabella</taxon>
    </lineage>
</organism>
<gene>
    <name evidence="1" type="ORF">LQ567_04020</name>
</gene>
<name>A0ABS8PM20_9BACT</name>
<sequence>MRPVTKENNVGFFDKDSRHFLPVTFTGDAIQYLSSLTASFNIKEWVWHMEEINGKKYCIVTDRLQPGKMPDCMPA</sequence>
<protein>
    <submittedName>
        <fullName evidence="1">Uncharacterized protein</fullName>
    </submittedName>
</protein>
<keyword evidence="2" id="KW-1185">Reference proteome</keyword>
<reference evidence="1 2" key="1">
    <citation type="submission" date="2021-11" db="EMBL/GenBank/DDBJ databases">
        <title>Genomic of Niabella pedocola.</title>
        <authorList>
            <person name="Wu T."/>
        </authorList>
    </citation>
    <scope>NUCLEOTIDE SEQUENCE [LARGE SCALE GENOMIC DNA]</scope>
    <source>
        <strain evidence="1 2">JCM 31011</strain>
    </source>
</reference>